<dbReference type="InterPro" id="IPR004046">
    <property type="entry name" value="GST_C"/>
</dbReference>
<evidence type="ECO:0000259" key="2">
    <source>
        <dbReference type="PROSITE" id="PS50405"/>
    </source>
</evidence>
<dbReference type="SUPFAM" id="SSF52833">
    <property type="entry name" value="Thioredoxin-like"/>
    <property type="match status" value="1"/>
</dbReference>
<dbReference type="Pfam" id="PF14497">
    <property type="entry name" value="GST_C_3"/>
    <property type="match status" value="1"/>
</dbReference>
<dbReference type="SUPFAM" id="SSF47616">
    <property type="entry name" value="GST C-terminal domain-like"/>
    <property type="match status" value="1"/>
</dbReference>
<dbReference type="Gene3D" id="3.40.30.10">
    <property type="entry name" value="Glutaredoxin"/>
    <property type="match status" value="1"/>
</dbReference>
<gene>
    <name evidence="3" type="ORF">SAMN04488038_10757</name>
</gene>
<name>A0A1H9GG19_9GAMM</name>
<dbReference type="Gene3D" id="1.20.1050.10">
    <property type="match status" value="1"/>
</dbReference>
<feature type="domain" description="GST N-terminal" evidence="1">
    <location>
        <begin position="2"/>
        <end position="80"/>
    </location>
</feature>
<dbReference type="EMBL" id="FOFS01000007">
    <property type="protein sequence ID" value="SEQ48983.1"/>
    <property type="molecule type" value="Genomic_DNA"/>
</dbReference>
<dbReference type="InterPro" id="IPR040079">
    <property type="entry name" value="Glutathione_S-Trfase"/>
</dbReference>
<dbReference type="CDD" id="cd03039">
    <property type="entry name" value="GST_N_Sigma_like"/>
    <property type="match status" value="1"/>
</dbReference>
<dbReference type="PANTHER" id="PTHR11571">
    <property type="entry name" value="GLUTATHIONE S-TRANSFERASE"/>
    <property type="match status" value="1"/>
</dbReference>
<dbReference type="InterPro" id="IPR036249">
    <property type="entry name" value="Thioredoxin-like_sf"/>
</dbReference>
<dbReference type="RefSeq" id="WP_093285288.1">
    <property type="nucleotide sequence ID" value="NZ_FOFS01000007.1"/>
</dbReference>
<dbReference type="STRING" id="489703.SAMN04488038_10757"/>
<dbReference type="PROSITE" id="PS50405">
    <property type="entry name" value="GST_CTER"/>
    <property type="match status" value="1"/>
</dbReference>
<keyword evidence="4" id="KW-1185">Reference proteome</keyword>
<dbReference type="GO" id="GO:0006749">
    <property type="term" value="P:glutathione metabolic process"/>
    <property type="evidence" value="ECO:0007669"/>
    <property type="project" value="TreeGrafter"/>
</dbReference>
<dbReference type="GO" id="GO:0004364">
    <property type="term" value="F:glutathione transferase activity"/>
    <property type="evidence" value="ECO:0007669"/>
    <property type="project" value="TreeGrafter"/>
</dbReference>
<dbReference type="PANTHER" id="PTHR11571:SF252">
    <property type="entry name" value="GLUTATHIONE S-TRANSFERASE"/>
    <property type="match status" value="1"/>
</dbReference>
<evidence type="ECO:0000259" key="1">
    <source>
        <dbReference type="PROSITE" id="PS50404"/>
    </source>
</evidence>
<keyword evidence="3" id="KW-0808">Transferase</keyword>
<proteinExistence type="predicted"/>
<dbReference type="SFLD" id="SFLDG00363">
    <property type="entry name" value="AMPS_(cytGST):_Alpha-__Mu-__Pi"/>
    <property type="match status" value="1"/>
</dbReference>
<dbReference type="InterPro" id="IPR004045">
    <property type="entry name" value="Glutathione_S-Trfase_N"/>
</dbReference>
<protein>
    <submittedName>
        <fullName evidence="3">Glutathione S-transferase</fullName>
    </submittedName>
</protein>
<sequence length="209" mass="23357">MPKLVLTYFDFDAGRGEPARLAFYIGGVSFEDRRISPKDWAQHRDQMPLQAMPVLEVDGMPVTQSNAIVRYAGKLAGLYPQDALQALLCDELLDASEDLGSRIGATIQMSDEAQKKNARLALAEGAIPRHLRYFAQRLEAAGGNWFSDQRLTVADIKIFGLVNWLRSGALDHIPKDLVDRVAPTLVQHAERVRREPKIAAYYQARKKPA</sequence>
<dbReference type="Pfam" id="PF02798">
    <property type="entry name" value="GST_N"/>
    <property type="match status" value="1"/>
</dbReference>
<dbReference type="Proteomes" id="UP000199233">
    <property type="component" value="Unassembled WGS sequence"/>
</dbReference>
<evidence type="ECO:0000313" key="4">
    <source>
        <dbReference type="Proteomes" id="UP000199233"/>
    </source>
</evidence>
<dbReference type="PROSITE" id="PS50404">
    <property type="entry name" value="GST_NTER"/>
    <property type="match status" value="1"/>
</dbReference>
<evidence type="ECO:0000313" key="3">
    <source>
        <dbReference type="EMBL" id="SEQ48983.1"/>
    </source>
</evidence>
<dbReference type="InterPro" id="IPR036282">
    <property type="entry name" value="Glutathione-S-Trfase_C_sf"/>
</dbReference>
<reference evidence="3 4" key="1">
    <citation type="submission" date="2016-10" db="EMBL/GenBank/DDBJ databases">
        <authorList>
            <person name="de Groot N.N."/>
        </authorList>
    </citation>
    <scope>NUCLEOTIDE SEQUENCE [LARGE SCALE GENOMIC DNA]</scope>
    <source>
        <strain evidence="3 4">DSM 25927</strain>
    </source>
</reference>
<dbReference type="InterPro" id="IPR010987">
    <property type="entry name" value="Glutathione-S-Trfase_C-like"/>
</dbReference>
<dbReference type="SFLD" id="SFLDS00019">
    <property type="entry name" value="Glutathione_Transferase_(cytos"/>
    <property type="match status" value="1"/>
</dbReference>
<feature type="domain" description="GST C-terminal" evidence="2">
    <location>
        <begin position="82"/>
        <end position="209"/>
    </location>
</feature>
<dbReference type="AlphaFoldDB" id="A0A1H9GG19"/>
<accession>A0A1H9GG19</accession>
<dbReference type="OrthoDB" id="9797500at2"/>
<dbReference type="InterPro" id="IPR050213">
    <property type="entry name" value="GST_superfamily"/>
</dbReference>
<dbReference type="SFLD" id="SFLDG01205">
    <property type="entry name" value="AMPS.1"/>
    <property type="match status" value="1"/>
</dbReference>
<organism evidence="3 4">
    <name type="scientific">Solimonas aquatica</name>
    <dbReference type="NCBI Taxonomy" id="489703"/>
    <lineage>
        <taxon>Bacteria</taxon>
        <taxon>Pseudomonadati</taxon>
        <taxon>Pseudomonadota</taxon>
        <taxon>Gammaproteobacteria</taxon>
        <taxon>Nevskiales</taxon>
        <taxon>Nevskiaceae</taxon>
        <taxon>Solimonas</taxon>
    </lineage>
</organism>